<dbReference type="Proteomes" id="UP000216207">
    <property type="component" value="Unassembled WGS sequence"/>
</dbReference>
<sequence length="65" mass="7373">MVLYGNIVGRGASDLWEAYIIIVRYLGINKVIKSQMQEKLSSPINIKSYICMVNAQKLKENVAKQ</sequence>
<gene>
    <name evidence="1" type="ORF">CHH72_19650</name>
</gene>
<accession>A0A268NVE2</accession>
<comment type="caution">
    <text evidence="1">The sequence shown here is derived from an EMBL/GenBank/DDBJ whole genome shotgun (WGS) entry which is preliminary data.</text>
</comment>
<protein>
    <submittedName>
        <fullName evidence="1">Uncharacterized protein</fullName>
    </submittedName>
</protein>
<dbReference type="AlphaFoldDB" id="A0A268NVE2"/>
<proteinExistence type="predicted"/>
<organism evidence="1 2">
    <name type="scientific">Shouchella clausii</name>
    <name type="common">Alkalihalobacillus clausii</name>
    <dbReference type="NCBI Taxonomy" id="79880"/>
    <lineage>
        <taxon>Bacteria</taxon>
        <taxon>Bacillati</taxon>
        <taxon>Bacillota</taxon>
        <taxon>Bacilli</taxon>
        <taxon>Bacillales</taxon>
        <taxon>Bacillaceae</taxon>
        <taxon>Shouchella</taxon>
    </lineage>
</organism>
<evidence type="ECO:0000313" key="2">
    <source>
        <dbReference type="Proteomes" id="UP000216207"/>
    </source>
</evidence>
<name>A0A268NVE2_SHOCL</name>
<evidence type="ECO:0000313" key="1">
    <source>
        <dbReference type="EMBL" id="PAE87219.1"/>
    </source>
</evidence>
<dbReference type="EMBL" id="NPCC01000038">
    <property type="protein sequence ID" value="PAE87219.1"/>
    <property type="molecule type" value="Genomic_DNA"/>
</dbReference>
<reference evidence="1 2" key="1">
    <citation type="submission" date="2017-07" db="EMBL/GenBank/DDBJ databases">
        <title>Isolation and whole genome analysis of endospore-forming bacteria from heroin.</title>
        <authorList>
            <person name="Kalinowski J."/>
            <person name="Ahrens B."/>
            <person name="Al-Dilaimi A."/>
            <person name="Winkler A."/>
            <person name="Wibberg D."/>
            <person name="Schleenbecker U."/>
            <person name="Ruckert C."/>
            <person name="Wolfel R."/>
            <person name="Grass G."/>
        </authorList>
    </citation>
    <scope>NUCLEOTIDE SEQUENCE [LARGE SCALE GENOMIC DNA]</scope>
    <source>
        <strain evidence="1 2">7539</strain>
    </source>
</reference>